<keyword evidence="7" id="KW-0653">Protein transport</keyword>
<comment type="caution">
    <text evidence="9">The sequence shown here is derived from an EMBL/GenBank/DDBJ whole genome shotgun (WGS) entry which is preliminary data.</text>
</comment>
<dbReference type="OrthoDB" id="448649at2759"/>
<keyword evidence="8" id="KW-0811">Translocation</keyword>
<evidence type="ECO:0000313" key="9">
    <source>
        <dbReference type="EMBL" id="KAG9228783.1"/>
    </source>
</evidence>
<organism evidence="9 10">
    <name type="scientific">Amylocarpus encephaloides</name>
    <dbReference type="NCBI Taxonomy" id="45428"/>
    <lineage>
        <taxon>Eukaryota</taxon>
        <taxon>Fungi</taxon>
        <taxon>Dikarya</taxon>
        <taxon>Ascomycota</taxon>
        <taxon>Pezizomycotina</taxon>
        <taxon>Leotiomycetes</taxon>
        <taxon>Helotiales</taxon>
        <taxon>Helotiales incertae sedis</taxon>
        <taxon>Amylocarpus</taxon>
    </lineage>
</organism>
<evidence type="ECO:0000313" key="10">
    <source>
        <dbReference type="Proteomes" id="UP000824998"/>
    </source>
</evidence>
<dbReference type="Proteomes" id="UP000824998">
    <property type="component" value="Unassembled WGS sequence"/>
</dbReference>
<dbReference type="Pfam" id="PF16782">
    <property type="entry name" value="SIL1"/>
    <property type="match status" value="1"/>
</dbReference>
<name>A0A9P7Y990_9HELO</name>
<dbReference type="InterPro" id="IPR050693">
    <property type="entry name" value="Hsp70_NEF-Inhibitors"/>
</dbReference>
<dbReference type="GO" id="GO:0005783">
    <property type="term" value="C:endoplasmic reticulum"/>
    <property type="evidence" value="ECO:0007669"/>
    <property type="project" value="InterPro"/>
</dbReference>
<evidence type="ECO:0000256" key="8">
    <source>
        <dbReference type="ARBA" id="ARBA00023010"/>
    </source>
</evidence>
<evidence type="ECO:0000256" key="5">
    <source>
        <dbReference type="ARBA" id="ARBA00022729"/>
    </source>
</evidence>
<dbReference type="InterPro" id="IPR011989">
    <property type="entry name" value="ARM-like"/>
</dbReference>
<comment type="subunit">
    <text evidence="2">Interacts with KAR2.</text>
</comment>
<comment type="similarity">
    <text evidence="1">Belongs to the SIL1 family.</text>
</comment>
<keyword evidence="6" id="KW-0256">Endoplasmic reticulum</keyword>
<evidence type="ECO:0000256" key="7">
    <source>
        <dbReference type="ARBA" id="ARBA00022927"/>
    </source>
</evidence>
<dbReference type="InterPro" id="IPR031884">
    <property type="entry name" value="Sil1_fungi"/>
</dbReference>
<keyword evidence="4" id="KW-0813">Transport</keyword>
<dbReference type="PANTHER" id="PTHR19316">
    <property type="entry name" value="PROTEIN FOLDING REGULATOR"/>
    <property type="match status" value="1"/>
</dbReference>
<keyword evidence="10" id="KW-1185">Reference proteome</keyword>
<evidence type="ECO:0000256" key="4">
    <source>
        <dbReference type="ARBA" id="ARBA00022448"/>
    </source>
</evidence>
<dbReference type="Gene3D" id="1.25.10.10">
    <property type="entry name" value="Leucine-rich Repeat Variant"/>
    <property type="match status" value="1"/>
</dbReference>
<sequence length="340" mass="37793">MNLATGLKEARLNIPMEGEEDAALEAIKGLPTEQSVVVVEQPEQEYYPELEEPALRDQVPIKAPSYDMAGKVLPPIRNPESADEMTTFQNSLLAVQSRSEGFDKALDDLSELAHDIYYGVEIVKHHGVVEELTCFTLGVGTGKNPQENDRDHKAALILGSALQNNPTALKELISSQDHIVHPTCLTDSGNGIDFVDTLRSRIDQESNPSTLKSKVVAISSLLRQPSFRQDFLEKDGMNILLAYFLKEGEQFHIVRKKIGQLVMDNFLDEDLGAAVGEWPQGDITPANVCESNDRRLEDGCWERHLLKYVTSSPKQIWAQELLAALNKQRGKPVAADHKEL</sequence>
<keyword evidence="5" id="KW-0732">Signal</keyword>
<dbReference type="AlphaFoldDB" id="A0A9P7Y990"/>
<accession>A0A9P7Y990</accession>
<dbReference type="GO" id="GO:0000774">
    <property type="term" value="F:adenyl-nucleotide exchange factor activity"/>
    <property type="evidence" value="ECO:0007669"/>
    <property type="project" value="InterPro"/>
</dbReference>
<gene>
    <name evidence="9" type="ORF">BJ875DRAFT_388704</name>
</gene>
<evidence type="ECO:0000256" key="1">
    <source>
        <dbReference type="ARBA" id="ARBA00010588"/>
    </source>
</evidence>
<protein>
    <recommendedName>
        <fullName evidence="3">Nucleotide exchange factor SIL1</fullName>
    </recommendedName>
</protein>
<dbReference type="PANTHER" id="PTHR19316:SF34">
    <property type="entry name" value="NUCLEOTIDE EXCHANGE FACTOR SIL1"/>
    <property type="match status" value="1"/>
</dbReference>
<proteinExistence type="inferred from homology"/>
<evidence type="ECO:0000256" key="6">
    <source>
        <dbReference type="ARBA" id="ARBA00022824"/>
    </source>
</evidence>
<evidence type="ECO:0000256" key="2">
    <source>
        <dbReference type="ARBA" id="ARBA00011799"/>
    </source>
</evidence>
<reference evidence="9" key="1">
    <citation type="journal article" date="2021" name="IMA Fungus">
        <title>Genomic characterization of three marine fungi, including Emericellopsis atlantica sp. nov. with signatures of a generalist lifestyle and marine biomass degradation.</title>
        <authorList>
            <person name="Hagestad O.C."/>
            <person name="Hou L."/>
            <person name="Andersen J.H."/>
            <person name="Hansen E.H."/>
            <person name="Altermark B."/>
            <person name="Li C."/>
            <person name="Kuhnert E."/>
            <person name="Cox R.J."/>
            <person name="Crous P.W."/>
            <person name="Spatafora J.W."/>
            <person name="Lail K."/>
            <person name="Amirebrahimi M."/>
            <person name="Lipzen A."/>
            <person name="Pangilinan J."/>
            <person name="Andreopoulos W."/>
            <person name="Hayes R.D."/>
            <person name="Ng V."/>
            <person name="Grigoriev I.V."/>
            <person name="Jackson S.A."/>
            <person name="Sutton T.D.S."/>
            <person name="Dobson A.D.W."/>
            <person name="Rama T."/>
        </authorList>
    </citation>
    <scope>NUCLEOTIDE SEQUENCE</scope>
    <source>
        <strain evidence="9">TRa018bII</strain>
    </source>
</reference>
<dbReference type="GO" id="GO:0015031">
    <property type="term" value="P:protein transport"/>
    <property type="evidence" value="ECO:0007669"/>
    <property type="project" value="UniProtKB-KW"/>
</dbReference>
<evidence type="ECO:0000256" key="3">
    <source>
        <dbReference type="ARBA" id="ARBA00015352"/>
    </source>
</evidence>
<dbReference type="EMBL" id="MU251862">
    <property type="protein sequence ID" value="KAG9228783.1"/>
    <property type="molecule type" value="Genomic_DNA"/>
</dbReference>